<comment type="function">
    <text evidence="12">Subunit 8, of the mitochondrial membrane ATP synthase complex (F(1)F(0) ATP synthase or Complex V) that produces ATP from ADP in the presence of a proton gradient across the membrane which is generated by electron transport complexes of the respiratory chain. ATP synthase complex consist of a soluble F(1) head domain - the catalytic core - and a membrane F(1) domain - the membrane proton channel. These two domains are linked by a central stalk rotating inside the F(1) region and a stationary peripheral stalk. During catalysis, ATP synthesis in the catalytic domain of F(1) is coupled via a rotary mechanism of the central stalk subunits to proton translocation. In vivo, can only synthesize ATP although its ATP hydrolase activity can be activated artificially in vitro. Part of the complex F(0) domain.</text>
</comment>
<dbReference type="PANTHER" id="PTHR39937">
    <property type="entry name" value="ATP SYNTHASE PROTEIN 8"/>
    <property type="match status" value="1"/>
</dbReference>
<name>A0A343KQT8_9TELE</name>
<evidence type="ECO:0000256" key="14">
    <source>
        <dbReference type="RuleBase" id="RU003661"/>
    </source>
</evidence>
<dbReference type="GO" id="GO:0045259">
    <property type="term" value="C:proton-transporting ATP synthase complex"/>
    <property type="evidence" value="ECO:0007669"/>
    <property type="project" value="UniProtKB-KW"/>
</dbReference>
<dbReference type="GO" id="GO:0015986">
    <property type="term" value="P:proton motive force-driven ATP synthesis"/>
    <property type="evidence" value="ECO:0007669"/>
    <property type="project" value="InterPro"/>
</dbReference>
<dbReference type="PANTHER" id="PTHR39937:SF1">
    <property type="entry name" value="ATP SYNTHASE PROTEIN 8"/>
    <property type="match status" value="1"/>
</dbReference>
<proteinExistence type="inferred from homology"/>
<evidence type="ECO:0000256" key="10">
    <source>
        <dbReference type="ARBA" id="ARBA00023136"/>
    </source>
</evidence>
<comment type="similarity">
    <text evidence="2 14">Belongs to the ATPase protein 8 family.</text>
</comment>
<organism evidence="16">
    <name type="scientific">Johnius trewavasae</name>
    <dbReference type="NCBI Taxonomy" id="1642192"/>
    <lineage>
        <taxon>Eukaryota</taxon>
        <taxon>Metazoa</taxon>
        <taxon>Chordata</taxon>
        <taxon>Craniata</taxon>
        <taxon>Vertebrata</taxon>
        <taxon>Euteleostomi</taxon>
        <taxon>Actinopterygii</taxon>
        <taxon>Neopterygii</taxon>
        <taxon>Teleostei</taxon>
        <taxon>Neoteleostei</taxon>
        <taxon>Acanthomorphata</taxon>
        <taxon>Eupercaria</taxon>
        <taxon>Sciaenidae</taxon>
        <taxon>Johnius</taxon>
    </lineage>
</organism>
<keyword evidence="7" id="KW-1133">Transmembrane helix</keyword>
<comment type="subcellular location">
    <subcellularLocation>
        <location evidence="1 14">Mitochondrion membrane</location>
        <topology evidence="1 14">Single-pass membrane protein</topology>
    </subcellularLocation>
</comment>
<reference evidence="16" key="1">
    <citation type="submission" date="2017-05" db="EMBL/GenBank/DDBJ databases">
        <title>Complete mitochondrial genome and the phylogenetic position of the Trewavas croaker Johnius trewavasae (Perciformes: Sciaenidae).</title>
        <authorList>
            <person name="Guo C.-C."/>
            <person name="Liu M."/>
        </authorList>
    </citation>
    <scope>NUCLEOTIDE SEQUENCE</scope>
    <source>
        <strain evidence="16">DS2015102001</strain>
    </source>
</reference>
<feature type="signal peptide" evidence="15">
    <location>
        <begin position="1"/>
        <end position="30"/>
    </location>
</feature>
<dbReference type="GO" id="GO:0015078">
    <property type="term" value="F:proton transmembrane transporter activity"/>
    <property type="evidence" value="ECO:0007669"/>
    <property type="project" value="InterPro"/>
</dbReference>
<keyword evidence="4 14" id="KW-0138">CF(0)</keyword>
<evidence type="ECO:0000256" key="7">
    <source>
        <dbReference type="ARBA" id="ARBA00022989"/>
    </source>
</evidence>
<keyword evidence="3 14" id="KW-0813">Transport</keyword>
<dbReference type="InterPro" id="IPR050635">
    <property type="entry name" value="ATPase_protein_8"/>
</dbReference>
<evidence type="ECO:0000256" key="8">
    <source>
        <dbReference type="ARBA" id="ARBA00023065"/>
    </source>
</evidence>
<evidence type="ECO:0000256" key="6">
    <source>
        <dbReference type="ARBA" id="ARBA00022781"/>
    </source>
</evidence>
<evidence type="ECO:0000256" key="5">
    <source>
        <dbReference type="ARBA" id="ARBA00022692"/>
    </source>
</evidence>
<evidence type="ECO:0000256" key="4">
    <source>
        <dbReference type="ARBA" id="ARBA00022547"/>
    </source>
</evidence>
<keyword evidence="11" id="KW-0066">ATP synthesis</keyword>
<keyword evidence="15" id="KW-0732">Signal</keyword>
<dbReference type="EMBL" id="MF083700">
    <property type="protein sequence ID" value="ATL15928.1"/>
    <property type="molecule type" value="Genomic_DNA"/>
</dbReference>
<evidence type="ECO:0000256" key="9">
    <source>
        <dbReference type="ARBA" id="ARBA00023128"/>
    </source>
</evidence>
<evidence type="ECO:0000256" key="3">
    <source>
        <dbReference type="ARBA" id="ARBA00022448"/>
    </source>
</evidence>
<feature type="chain" id="PRO_5016682788" description="ATP synthase complex subunit 8" evidence="15">
    <location>
        <begin position="31"/>
        <end position="55"/>
    </location>
</feature>
<evidence type="ECO:0000256" key="12">
    <source>
        <dbReference type="ARBA" id="ARBA00053067"/>
    </source>
</evidence>
<geneLocation type="mitochondrion" evidence="16"/>
<comment type="subunit">
    <text evidence="13">Component of the ATP synthase complex composed at least of ATP5F1A/subunit alpha, ATP5F1B/subunit beta, ATP5MC1/subunit c (homooctomer), MT-ATP6/subunit a, MT-ATP8/subunit 8, ATP5ME/subunit e, ATP5MF/subunit f, ATP5MG/subunit g, ATP5MK/subunit k, ATP5MJ/subunit j, ATP5F1C/subunit gamma, ATP5F1D/subunit delta, ATP5F1E/subunit epsilon, ATP5PF/subunit F6, ATP5PB/subunit b, ATP5PD/subunit d, ATP5PO/subunit OSCP. ATP synthase complex consists of a soluble F(1) head domain (subunits alpha(3) and beta(3)) - the catalytic core - and a membrane F(0) domain - the membrane proton channel (subunits c, a, 8, e, f, g, k and j). These two domains are linked by a central stalk (subunits gamma, delta, and epsilon) rotating inside the F1 region and a stationary peripheral stalk (subunits F6, b, d, and OSCP).</text>
</comment>
<dbReference type="InterPro" id="IPR001421">
    <property type="entry name" value="ATP8_metazoa"/>
</dbReference>
<keyword evidence="6 14" id="KW-0375">Hydrogen ion transport</keyword>
<protein>
    <recommendedName>
        <fullName evidence="14">ATP synthase complex subunit 8</fullName>
    </recommendedName>
</protein>
<evidence type="ECO:0000313" key="16">
    <source>
        <dbReference type="EMBL" id="ATL15928.1"/>
    </source>
</evidence>
<dbReference type="AlphaFoldDB" id="A0A343KQT8"/>
<keyword evidence="9 14" id="KW-0496">Mitochondrion</keyword>
<evidence type="ECO:0000256" key="13">
    <source>
        <dbReference type="ARBA" id="ARBA00064647"/>
    </source>
</evidence>
<evidence type="ECO:0000256" key="11">
    <source>
        <dbReference type="ARBA" id="ARBA00023310"/>
    </source>
</evidence>
<dbReference type="GO" id="GO:0031966">
    <property type="term" value="C:mitochondrial membrane"/>
    <property type="evidence" value="ECO:0007669"/>
    <property type="project" value="UniProtKB-SubCell"/>
</dbReference>
<accession>A0A343KQT8</accession>
<sequence>MPQLNPSPWLCFLILSWLSLLIIVPPKVMAHLFPNGPAPRSSEELKMGTWNWPWL</sequence>
<dbReference type="Pfam" id="PF00895">
    <property type="entry name" value="ATP-synt_8"/>
    <property type="match status" value="1"/>
</dbReference>
<evidence type="ECO:0000256" key="15">
    <source>
        <dbReference type="SAM" id="SignalP"/>
    </source>
</evidence>
<keyword evidence="8 14" id="KW-0406">Ion transport</keyword>
<evidence type="ECO:0000256" key="2">
    <source>
        <dbReference type="ARBA" id="ARBA00008892"/>
    </source>
</evidence>
<keyword evidence="10" id="KW-0472">Membrane</keyword>
<evidence type="ECO:0000256" key="1">
    <source>
        <dbReference type="ARBA" id="ARBA00004304"/>
    </source>
</evidence>
<keyword evidence="5 14" id="KW-0812">Transmembrane</keyword>
<gene>
    <name evidence="16" type="primary">ATP8</name>
</gene>